<dbReference type="Proteomes" id="UP000078532">
    <property type="component" value="Unassembled WGS sequence"/>
</dbReference>
<protein>
    <recommendedName>
        <fullName evidence="4">Cell envelope-related transcriptional attenuator domain-containing protein</fullName>
    </recommendedName>
</protein>
<keyword evidence="3" id="KW-1185">Reference proteome</keyword>
<evidence type="ECO:0000256" key="1">
    <source>
        <dbReference type="SAM" id="SignalP"/>
    </source>
</evidence>
<evidence type="ECO:0000313" key="2">
    <source>
        <dbReference type="EMBL" id="OAT81179.1"/>
    </source>
</evidence>
<comment type="caution">
    <text evidence="2">The sequence shown here is derived from an EMBL/GenBank/DDBJ whole genome shotgun (WGS) entry which is preliminary data.</text>
</comment>
<reference evidence="2 3" key="1">
    <citation type="submission" date="2016-04" db="EMBL/GenBank/DDBJ databases">
        <authorList>
            <person name="Evans L.H."/>
            <person name="Alamgir A."/>
            <person name="Owens N."/>
            <person name="Weber N.D."/>
            <person name="Virtaneva K."/>
            <person name="Barbian K."/>
            <person name="Babar A."/>
            <person name="Rosenke K."/>
        </authorList>
    </citation>
    <scope>NUCLEOTIDE SEQUENCE [LARGE SCALE GENOMIC DNA]</scope>
    <source>
        <strain evidence="2 3">LMa1</strain>
    </source>
</reference>
<dbReference type="Gene3D" id="3.40.630.190">
    <property type="entry name" value="LCP protein"/>
    <property type="match status" value="1"/>
</dbReference>
<dbReference type="EMBL" id="LYVF01000167">
    <property type="protein sequence ID" value="OAT81179.1"/>
    <property type="molecule type" value="Genomic_DNA"/>
</dbReference>
<dbReference type="STRING" id="1838280.A6M21_11620"/>
<evidence type="ECO:0008006" key="4">
    <source>
        <dbReference type="Google" id="ProtNLM"/>
    </source>
</evidence>
<feature type="chain" id="PRO_5008596882" description="Cell envelope-related transcriptional attenuator domain-containing protein" evidence="1">
    <location>
        <begin position="25"/>
        <end position="243"/>
    </location>
</feature>
<evidence type="ECO:0000313" key="3">
    <source>
        <dbReference type="Proteomes" id="UP000078532"/>
    </source>
</evidence>
<name>A0A1B7LDK7_9FIRM</name>
<gene>
    <name evidence="2" type="ORF">A6M21_11620</name>
</gene>
<sequence length="243" mass="26644">MPVICRRFCLVLCLLNLLAGPVCAGQPGTQPAAGRTENILVFWTNGPELKAVTLMAVHPGQKPVGIVAIPVNTRIEANGRLITLSDLYRKQGRDGITAFLEDRFSVPIENYVDISQDALEQVSRALGPVIMNGKRTSLLDVFEGGYAGQRMDLQLEIRTLAARLIEPAVLVKVPYLAWLFSTRVHSNLGTGNVLSLYQAIRGNGPEILRKKALPGQELFIGAEKYREVSPDAWIRVLQEVTAS</sequence>
<dbReference type="OrthoDB" id="1804724at2"/>
<keyword evidence="1" id="KW-0732">Signal</keyword>
<accession>A0A1B7LDK7</accession>
<dbReference type="RefSeq" id="WP_066669020.1">
    <property type="nucleotide sequence ID" value="NZ_LYVF01000167.1"/>
</dbReference>
<dbReference type="AlphaFoldDB" id="A0A1B7LDK7"/>
<feature type="signal peptide" evidence="1">
    <location>
        <begin position="1"/>
        <end position="24"/>
    </location>
</feature>
<organism evidence="2 3">
    <name type="scientific">Desulfotomaculum copahuensis</name>
    <dbReference type="NCBI Taxonomy" id="1838280"/>
    <lineage>
        <taxon>Bacteria</taxon>
        <taxon>Bacillati</taxon>
        <taxon>Bacillota</taxon>
        <taxon>Clostridia</taxon>
        <taxon>Eubacteriales</taxon>
        <taxon>Desulfotomaculaceae</taxon>
        <taxon>Desulfotomaculum</taxon>
    </lineage>
</organism>
<proteinExistence type="predicted"/>